<protein>
    <recommendedName>
        <fullName evidence="1">DUF7999 domain-containing protein</fullName>
    </recommendedName>
</protein>
<organism evidence="2 3">
    <name type="scientific">Salinigranum rubrum</name>
    <dbReference type="NCBI Taxonomy" id="755307"/>
    <lineage>
        <taxon>Archaea</taxon>
        <taxon>Methanobacteriati</taxon>
        <taxon>Methanobacteriota</taxon>
        <taxon>Stenosarchaea group</taxon>
        <taxon>Halobacteria</taxon>
        <taxon>Halobacteriales</taxon>
        <taxon>Haloferacaceae</taxon>
        <taxon>Salinigranum</taxon>
    </lineage>
</organism>
<feature type="domain" description="DUF7999" evidence="1">
    <location>
        <begin position="1"/>
        <end position="82"/>
    </location>
</feature>
<dbReference type="EMBL" id="CP026309">
    <property type="protein sequence ID" value="AUV82614.1"/>
    <property type="molecule type" value="Genomic_DNA"/>
</dbReference>
<dbReference type="OrthoDB" id="340706at2157"/>
<evidence type="ECO:0000259" key="1">
    <source>
        <dbReference type="Pfam" id="PF26006"/>
    </source>
</evidence>
<evidence type="ECO:0000313" key="3">
    <source>
        <dbReference type="Proteomes" id="UP000236584"/>
    </source>
</evidence>
<keyword evidence="3" id="KW-1185">Reference proteome</keyword>
<dbReference type="AlphaFoldDB" id="A0A2I8VL47"/>
<sequence>MNRAGGEESPQSFIVIDSMNSHGALTVQSADTRATYHVVDYADTEARERLASLTEGAQVRMSVSRAGVRANVWTAKKVVTGSAEPTTARA</sequence>
<dbReference type="Proteomes" id="UP000236584">
    <property type="component" value="Chromosome"/>
</dbReference>
<dbReference type="InterPro" id="IPR058312">
    <property type="entry name" value="DUF7999"/>
</dbReference>
<reference evidence="2 3" key="1">
    <citation type="submission" date="2018-01" db="EMBL/GenBank/DDBJ databases">
        <title>Complete genome sequence of Salinigranum rubrum GX10T, an extremely halophilic archaeon isolated from a marine solar saltern.</title>
        <authorList>
            <person name="Han S."/>
        </authorList>
    </citation>
    <scope>NUCLEOTIDE SEQUENCE [LARGE SCALE GENOMIC DNA]</scope>
    <source>
        <strain evidence="2 3">GX10</strain>
    </source>
</reference>
<dbReference type="Pfam" id="PF26006">
    <property type="entry name" value="DUF7999"/>
    <property type="match status" value="1"/>
</dbReference>
<evidence type="ECO:0000313" key="2">
    <source>
        <dbReference type="EMBL" id="AUV82614.1"/>
    </source>
</evidence>
<dbReference type="KEGG" id="srub:C2R22_14005"/>
<accession>A0A2I8VL47</accession>
<gene>
    <name evidence="2" type="ORF">C2R22_14005</name>
</gene>
<name>A0A2I8VL47_9EURY</name>
<proteinExistence type="predicted"/>